<dbReference type="AlphaFoldDB" id="A0A562SS13"/>
<feature type="signal peptide" evidence="1">
    <location>
        <begin position="1"/>
        <end position="26"/>
    </location>
</feature>
<dbReference type="RefSeq" id="WP_145717576.1">
    <property type="nucleotide sequence ID" value="NZ_BAAAFY010000002.1"/>
</dbReference>
<comment type="caution">
    <text evidence="2">The sequence shown here is derived from an EMBL/GenBank/DDBJ whole genome shotgun (WGS) entry which is preliminary data.</text>
</comment>
<organism evidence="2 3">
    <name type="scientific">Chitinophaga japonensis</name>
    <name type="common">Flexibacter japonensis</name>
    <dbReference type="NCBI Taxonomy" id="104662"/>
    <lineage>
        <taxon>Bacteria</taxon>
        <taxon>Pseudomonadati</taxon>
        <taxon>Bacteroidota</taxon>
        <taxon>Chitinophagia</taxon>
        <taxon>Chitinophagales</taxon>
        <taxon>Chitinophagaceae</taxon>
        <taxon>Chitinophaga</taxon>
    </lineage>
</organism>
<gene>
    <name evidence="2" type="ORF">LX66_4411</name>
</gene>
<dbReference type="OrthoDB" id="9895104at2"/>
<evidence type="ECO:0008006" key="4">
    <source>
        <dbReference type="Google" id="ProtNLM"/>
    </source>
</evidence>
<protein>
    <recommendedName>
        <fullName evidence="4">Secreted protein</fullName>
    </recommendedName>
</protein>
<evidence type="ECO:0000256" key="1">
    <source>
        <dbReference type="SAM" id="SignalP"/>
    </source>
</evidence>
<dbReference type="EMBL" id="VLLG01000005">
    <property type="protein sequence ID" value="TWI84049.1"/>
    <property type="molecule type" value="Genomic_DNA"/>
</dbReference>
<keyword evidence="1" id="KW-0732">Signal</keyword>
<evidence type="ECO:0000313" key="3">
    <source>
        <dbReference type="Proteomes" id="UP000316778"/>
    </source>
</evidence>
<reference evidence="2 3" key="1">
    <citation type="journal article" date="2013" name="Stand. Genomic Sci.">
        <title>Genomic Encyclopedia of Type Strains, Phase I: The one thousand microbial genomes (KMG-I) project.</title>
        <authorList>
            <person name="Kyrpides N.C."/>
            <person name="Woyke T."/>
            <person name="Eisen J.A."/>
            <person name="Garrity G."/>
            <person name="Lilburn T.G."/>
            <person name="Beck B.J."/>
            <person name="Whitman W.B."/>
            <person name="Hugenholtz P."/>
            <person name="Klenk H.P."/>
        </authorList>
    </citation>
    <scope>NUCLEOTIDE SEQUENCE [LARGE SCALE GENOMIC DNA]</scope>
    <source>
        <strain evidence="2 3">DSM 13484</strain>
    </source>
</reference>
<keyword evidence="3" id="KW-1185">Reference proteome</keyword>
<dbReference type="Proteomes" id="UP000316778">
    <property type="component" value="Unassembled WGS sequence"/>
</dbReference>
<accession>A0A562SS13</accession>
<proteinExistence type="predicted"/>
<feature type="chain" id="PRO_5021831758" description="Secreted protein" evidence="1">
    <location>
        <begin position="27"/>
        <end position="125"/>
    </location>
</feature>
<name>A0A562SS13_CHIJA</name>
<sequence length="125" mass="13221">MKKPFAFSVLLCALFCLLHVSNGWSAAQPAASIAKAADYSCSYYDDMTGKYYCVETSATCNIAHAFVKESGSTASPTLIVLTYQGNINGCQYFEGSLLLPTGSTIVVGVVSCSCGSSITTHVFFV</sequence>
<evidence type="ECO:0000313" key="2">
    <source>
        <dbReference type="EMBL" id="TWI84049.1"/>
    </source>
</evidence>